<accession>A0A7H1NPI3</accession>
<dbReference type="SUPFAM" id="SSF56954">
    <property type="entry name" value="Outer membrane efflux proteins (OEP)"/>
    <property type="match status" value="1"/>
</dbReference>
<evidence type="ECO:0000313" key="4">
    <source>
        <dbReference type="Proteomes" id="UP000516349"/>
    </source>
</evidence>
<dbReference type="Gene3D" id="1.20.1600.10">
    <property type="entry name" value="Outer membrane efflux proteins (OEP)"/>
    <property type="match status" value="1"/>
</dbReference>
<dbReference type="EMBL" id="CP060244">
    <property type="protein sequence ID" value="QNT77693.1"/>
    <property type="molecule type" value="Genomic_DNA"/>
</dbReference>
<evidence type="ECO:0000256" key="1">
    <source>
        <dbReference type="ARBA" id="ARBA00007613"/>
    </source>
</evidence>
<evidence type="ECO:0000313" key="3">
    <source>
        <dbReference type="EMBL" id="QNT77693.1"/>
    </source>
</evidence>
<dbReference type="AlphaFoldDB" id="A0A7H1NPI3"/>
<dbReference type="NCBIfam" id="TIGR01845">
    <property type="entry name" value="outer_NodT"/>
    <property type="match status" value="1"/>
</dbReference>
<dbReference type="InterPro" id="IPR010131">
    <property type="entry name" value="MdtP/NodT-like"/>
</dbReference>
<keyword evidence="2" id="KW-0812">Transmembrane</keyword>
<keyword evidence="2" id="KW-0472">Membrane</keyword>
<dbReference type="PROSITE" id="PS51257">
    <property type="entry name" value="PROKAR_LIPOPROTEIN"/>
    <property type="match status" value="1"/>
</dbReference>
<comment type="subcellular location">
    <subcellularLocation>
        <location evidence="2">Cell membrane</location>
        <topology evidence="2">Lipid-anchor</topology>
    </subcellularLocation>
</comment>
<dbReference type="Gene3D" id="2.20.200.10">
    <property type="entry name" value="Outer membrane efflux proteins (OEP)"/>
    <property type="match status" value="1"/>
</dbReference>
<dbReference type="GO" id="GO:0015562">
    <property type="term" value="F:efflux transmembrane transporter activity"/>
    <property type="evidence" value="ECO:0007669"/>
    <property type="project" value="InterPro"/>
</dbReference>
<protein>
    <submittedName>
        <fullName evidence="3">Outer membrane protein OprM</fullName>
    </submittedName>
</protein>
<keyword evidence="2" id="KW-0449">Lipoprotein</keyword>
<comment type="similarity">
    <text evidence="1 2">Belongs to the outer membrane factor (OMF) (TC 1.B.17) family.</text>
</comment>
<organism evidence="3 4">
    <name type="scientific">Entomobacter blattae</name>
    <dbReference type="NCBI Taxonomy" id="2762277"/>
    <lineage>
        <taxon>Bacteria</taxon>
        <taxon>Pseudomonadati</taxon>
        <taxon>Pseudomonadota</taxon>
        <taxon>Alphaproteobacteria</taxon>
        <taxon>Acetobacterales</taxon>
        <taxon>Acetobacteraceae</taxon>
        <taxon>Entomobacter</taxon>
    </lineage>
</organism>
<dbReference type="PANTHER" id="PTHR30203">
    <property type="entry name" value="OUTER MEMBRANE CATION EFFLUX PROTEIN"/>
    <property type="match status" value="1"/>
</dbReference>
<dbReference type="KEGG" id="ebla:JGUZn3_04440"/>
<gene>
    <name evidence="3" type="primary">oprM_2</name>
    <name evidence="3" type="ORF">JGUZn3_04440</name>
</gene>
<dbReference type="PANTHER" id="PTHR30203:SF30">
    <property type="entry name" value="OUTER MEMBRANE PROTEIN-RELATED"/>
    <property type="match status" value="1"/>
</dbReference>
<dbReference type="Proteomes" id="UP000516349">
    <property type="component" value="Chromosome"/>
</dbReference>
<name>A0A7H1NPI3_9PROT</name>
<keyword evidence="2" id="KW-1134">Transmembrane beta strand</keyword>
<dbReference type="Pfam" id="PF02321">
    <property type="entry name" value="OEP"/>
    <property type="match status" value="2"/>
</dbReference>
<proteinExistence type="inferred from homology"/>
<keyword evidence="2" id="KW-0564">Palmitate</keyword>
<dbReference type="RefSeq" id="WP_238996864.1">
    <property type="nucleotide sequence ID" value="NZ_CP060244.1"/>
</dbReference>
<evidence type="ECO:0000256" key="2">
    <source>
        <dbReference type="RuleBase" id="RU362097"/>
    </source>
</evidence>
<dbReference type="GO" id="GO:0005886">
    <property type="term" value="C:plasma membrane"/>
    <property type="evidence" value="ECO:0007669"/>
    <property type="project" value="UniProtKB-SubCell"/>
</dbReference>
<keyword evidence="4" id="KW-1185">Reference proteome</keyword>
<sequence length="501" mass="56209">MFEIFKQKTKKNILALGTSFVLSACTVGPNFEPDHMKLPENWKEHKATPEEIERTNKEMISWWSLFHDPLLDQLVKRAVEGNYNLQIAGQRILAAKAMRDRYTAEWYPQGEVVTSGGVDRFSTSLGNWPIAGYPSTYPFMAYGPNVTWQLDVFGRIRREVEAQEDVIGQNIEARRSVMVTILAELASDYMLLRSTQLQLKIADDNIRVAQDNVNLVSKLYQKGVGNTLQIAQANSELHAQLGAREPLKTRISQVTHAIDVLLGQMPGTSEDMLKIAGPMPVVPELPATLPTIVVANRPDIRQAERRYAEAMARIGVAVSNMYPNFTLPLSFQPQFSAFHQFFNASSFFWQFILSISTPIMQGGKLTAEVQSAQAEAEATRLAYRQTILTAFKEVEDAFAAWNDDEEREKFLRRSSEDSQLASDRAKKLYKAGLTGYLEVLTTQRTALSAQNAHVLSRLERLQDAVRLYSALGAGWRGIALTSTELPINTTEQNILAKAFTQ</sequence>
<dbReference type="InterPro" id="IPR003423">
    <property type="entry name" value="OMP_efflux"/>
</dbReference>
<reference evidence="3 4" key="1">
    <citation type="submission" date="2020-08" db="EMBL/GenBank/DDBJ databases">
        <title>Complete genome sequence of Entomobacter blattae G55GP.</title>
        <authorList>
            <person name="Poehlein A."/>
            <person name="Guzman J."/>
            <person name="Daniel R."/>
            <person name="Vilcinskas A."/>
        </authorList>
    </citation>
    <scope>NUCLEOTIDE SEQUENCE [LARGE SCALE GENOMIC DNA]</scope>
    <source>
        <strain evidence="3 4">G55GP</strain>
    </source>
</reference>